<evidence type="ECO:0000256" key="2">
    <source>
        <dbReference type="ARBA" id="ARBA00022448"/>
    </source>
</evidence>
<keyword evidence="3 7" id="KW-0812">Transmembrane</keyword>
<evidence type="ECO:0000256" key="4">
    <source>
        <dbReference type="ARBA" id="ARBA00022989"/>
    </source>
</evidence>
<reference evidence="9" key="2">
    <citation type="submission" date="2023-02" db="EMBL/GenBank/DDBJ databases">
        <authorList>
            <consortium name="DOE Joint Genome Institute"/>
            <person name="Mondo S.J."/>
            <person name="Chang Y."/>
            <person name="Wang Y."/>
            <person name="Ahrendt S."/>
            <person name="Andreopoulos W."/>
            <person name="Barry K."/>
            <person name="Beard J."/>
            <person name="Benny G.L."/>
            <person name="Blankenship S."/>
            <person name="Bonito G."/>
            <person name="Cuomo C."/>
            <person name="Desiro A."/>
            <person name="Gervers K.A."/>
            <person name="Hundley H."/>
            <person name="Kuo A."/>
            <person name="LaButti K."/>
            <person name="Lang B.F."/>
            <person name="Lipzen A."/>
            <person name="O'Donnell K."/>
            <person name="Pangilinan J."/>
            <person name="Reynolds N."/>
            <person name="Sandor L."/>
            <person name="Smith M.W."/>
            <person name="Tsang A."/>
            <person name="Grigoriev I.V."/>
            <person name="Stajich J.E."/>
            <person name="Spatafora J.W."/>
        </authorList>
    </citation>
    <scope>NUCLEOTIDE SEQUENCE</scope>
    <source>
        <strain evidence="9">RSA 2281</strain>
    </source>
</reference>
<keyword evidence="10" id="KW-1185">Reference proteome</keyword>
<dbReference type="PANTHER" id="PTHR43791:SF36">
    <property type="entry name" value="TRANSPORTER, PUTATIVE (AFU_ORTHOLOGUE AFUA_6G08340)-RELATED"/>
    <property type="match status" value="1"/>
</dbReference>
<evidence type="ECO:0000256" key="7">
    <source>
        <dbReference type="SAM" id="Phobius"/>
    </source>
</evidence>
<dbReference type="Proteomes" id="UP001209540">
    <property type="component" value="Unassembled WGS sequence"/>
</dbReference>
<feature type="region of interest" description="Disordered" evidence="6">
    <location>
        <begin position="1"/>
        <end position="21"/>
    </location>
</feature>
<evidence type="ECO:0000256" key="1">
    <source>
        <dbReference type="ARBA" id="ARBA00004141"/>
    </source>
</evidence>
<feature type="domain" description="Major facilitator superfamily (MFS) profile" evidence="8">
    <location>
        <begin position="64"/>
        <end position="479"/>
    </location>
</feature>
<sequence>MTSVNEKHQIADDRPTDLDAEKGIAVVKEYDSSSDQEGDVIQQDYEPLTDKEYRRLRWKLDLRIVPFCGLLYLCSFLDRSNIGNAKIAGITSHLNISDDQFNVALSIFFVGYVIFEIPSNLMLKKVGPNIWLPLVMVSFGIVMACMAAVHNGAGLLASRFFLGITEAGLFPGVIFYLSLWYTRTEQATRISIFFGFATVAGAFGGVLAYGIMQMEGIRGLHGWQWIFIIEALPTLALATITYFVLPNVPENSKVLTERERAYVMGRLKKDAGPATETHFSMKQFWMAFTDWKIYAHSLIYIAGSIPLYSMSLFLPSIIKGMGFESLEAQAMTAPPYAIACFFTILVAMDADRRGERGYHIAIPSFVGCIGYILLIACKDRGPVALYIAACITVTGVFTHAPAMLSWFTNNIGGHTKRAVGCAIIISFGNAGGAVGGQVYRANDSPQYIRAHSACAALMFLQVLVVLAFKFTLKHINKKRDNMTPEERRAAAEGEELCDAHPDFRYIT</sequence>
<evidence type="ECO:0000256" key="5">
    <source>
        <dbReference type="ARBA" id="ARBA00023136"/>
    </source>
</evidence>
<protein>
    <submittedName>
        <fullName evidence="9">Major facilitator superfamily domain-containing protein</fullName>
    </submittedName>
</protein>
<feature type="transmembrane region" description="Helical" evidence="7">
    <location>
        <begin position="419"/>
        <end position="438"/>
    </location>
</feature>
<feature type="transmembrane region" description="Helical" evidence="7">
    <location>
        <begin position="450"/>
        <end position="472"/>
    </location>
</feature>
<organism evidence="9 10">
    <name type="scientific">Phascolomyces articulosus</name>
    <dbReference type="NCBI Taxonomy" id="60185"/>
    <lineage>
        <taxon>Eukaryota</taxon>
        <taxon>Fungi</taxon>
        <taxon>Fungi incertae sedis</taxon>
        <taxon>Mucoromycota</taxon>
        <taxon>Mucoromycotina</taxon>
        <taxon>Mucoromycetes</taxon>
        <taxon>Mucorales</taxon>
        <taxon>Lichtheimiaceae</taxon>
        <taxon>Phascolomyces</taxon>
    </lineage>
</organism>
<dbReference type="EMBL" id="JAIXMP010000002">
    <property type="protein sequence ID" value="KAI9276867.1"/>
    <property type="molecule type" value="Genomic_DNA"/>
</dbReference>
<dbReference type="CDD" id="cd17327">
    <property type="entry name" value="MFS_FEN2_like"/>
    <property type="match status" value="1"/>
</dbReference>
<dbReference type="FunFam" id="1.20.1250.20:FF:000013">
    <property type="entry name" value="MFS general substrate transporter"/>
    <property type="match status" value="1"/>
</dbReference>
<dbReference type="Pfam" id="PF07690">
    <property type="entry name" value="MFS_1"/>
    <property type="match status" value="1"/>
</dbReference>
<comment type="caution">
    <text evidence="9">The sequence shown here is derived from an EMBL/GenBank/DDBJ whole genome shotgun (WGS) entry which is preliminary data.</text>
</comment>
<keyword evidence="5 7" id="KW-0472">Membrane</keyword>
<dbReference type="GO" id="GO:0022857">
    <property type="term" value="F:transmembrane transporter activity"/>
    <property type="evidence" value="ECO:0007669"/>
    <property type="project" value="InterPro"/>
</dbReference>
<evidence type="ECO:0000313" key="9">
    <source>
        <dbReference type="EMBL" id="KAI9276867.1"/>
    </source>
</evidence>
<feature type="transmembrane region" description="Helical" evidence="7">
    <location>
        <begin position="383"/>
        <end position="407"/>
    </location>
</feature>
<feature type="transmembrane region" description="Helical" evidence="7">
    <location>
        <begin position="100"/>
        <end position="118"/>
    </location>
</feature>
<dbReference type="AlphaFoldDB" id="A0AAD5KNB1"/>
<feature type="transmembrane region" description="Helical" evidence="7">
    <location>
        <begin position="161"/>
        <end position="180"/>
    </location>
</feature>
<dbReference type="InterPro" id="IPR011701">
    <property type="entry name" value="MFS"/>
</dbReference>
<evidence type="ECO:0000259" key="8">
    <source>
        <dbReference type="PROSITE" id="PS50850"/>
    </source>
</evidence>
<name>A0AAD5KNB1_9FUNG</name>
<feature type="transmembrane region" description="Helical" evidence="7">
    <location>
        <begin position="192"/>
        <end position="211"/>
    </location>
</feature>
<feature type="transmembrane region" description="Helical" evidence="7">
    <location>
        <begin position="360"/>
        <end position="377"/>
    </location>
</feature>
<dbReference type="InterPro" id="IPR020846">
    <property type="entry name" value="MFS_dom"/>
</dbReference>
<proteinExistence type="predicted"/>
<feature type="transmembrane region" description="Helical" evidence="7">
    <location>
        <begin position="298"/>
        <end position="318"/>
    </location>
</feature>
<feature type="transmembrane region" description="Helical" evidence="7">
    <location>
        <begin position="130"/>
        <end position="149"/>
    </location>
</feature>
<evidence type="ECO:0000256" key="3">
    <source>
        <dbReference type="ARBA" id="ARBA00022692"/>
    </source>
</evidence>
<feature type="transmembrane region" description="Helical" evidence="7">
    <location>
        <begin position="60"/>
        <end position="80"/>
    </location>
</feature>
<keyword evidence="4 7" id="KW-1133">Transmembrane helix</keyword>
<feature type="transmembrane region" description="Helical" evidence="7">
    <location>
        <begin position="223"/>
        <end position="245"/>
    </location>
</feature>
<evidence type="ECO:0000256" key="6">
    <source>
        <dbReference type="SAM" id="MobiDB-lite"/>
    </source>
</evidence>
<dbReference type="Gene3D" id="1.20.1250.20">
    <property type="entry name" value="MFS general substrate transporter like domains"/>
    <property type="match status" value="2"/>
</dbReference>
<dbReference type="GO" id="GO:0016020">
    <property type="term" value="C:membrane"/>
    <property type="evidence" value="ECO:0007669"/>
    <property type="project" value="UniProtKB-SubCell"/>
</dbReference>
<dbReference type="InterPro" id="IPR036259">
    <property type="entry name" value="MFS_trans_sf"/>
</dbReference>
<gene>
    <name evidence="9" type="ORF">BDA99DRAFT_494323</name>
</gene>
<dbReference type="PROSITE" id="PS50850">
    <property type="entry name" value="MFS"/>
    <property type="match status" value="1"/>
</dbReference>
<comment type="subcellular location">
    <subcellularLocation>
        <location evidence="1">Membrane</location>
        <topology evidence="1">Multi-pass membrane protein</topology>
    </subcellularLocation>
</comment>
<dbReference type="FunFam" id="1.20.1250.20:FF:000034">
    <property type="entry name" value="MFS general substrate transporter"/>
    <property type="match status" value="1"/>
</dbReference>
<dbReference type="PANTHER" id="PTHR43791">
    <property type="entry name" value="PERMEASE-RELATED"/>
    <property type="match status" value="1"/>
</dbReference>
<dbReference type="SUPFAM" id="SSF103473">
    <property type="entry name" value="MFS general substrate transporter"/>
    <property type="match status" value="1"/>
</dbReference>
<reference evidence="9" key="1">
    <citation type="journal article" date="2022" name="IScience">
        <title>Evolution of zygomycete secretomes and the origins of terrestrial fungal ecologies.</title>
        <authorList>
            <person name="Chang Y."/>
            <person name="Wang Y."/>
            <person name="Mondo S."/>
            <person name="Ahrendt S."/>
            <person name="Andreopoulos W."/>
            <person name="Barry K."/>
            <person name="Beard J."/>
            <person name="Benny G.L."/>
            <person name="Blankenship S."/>
            <person name="Bonito G."/>
            <person name="Cuomo C."/>
            <person name="Desiro A."/>
            <person name="Gervers K.A."/>
            <person name="Hundley H."/>
            <person name="Kuo A."/>
            <person name="LaButti K."/>
            <person name="Lang B.F."/>
            <person name="Lipzen A."/>
            <person name="O'Donnell K."/>
            <person name="Pangilinan J."/>
            <person name="Reynolds N."/>
            <person name="Sandor L."/>
            <person name="Smith M.E."/>
            <person name="Tsang A."/>
            <person name="Grigoriev I.V."/>
            <person name="Stajich J.E."/>
            <person name="Spatafora J.W."/>
        </authorList>
    </citation>
    <scope>NUCLEOTIDE SEQUENCE</scope>
    <source>
        <strain evidence="9">RSA 2281</strain>
    </source>
</reference>
<feature type="transmembrane region" description="Helical" evidence="7">
    <location>
        <begin position="330"/>
        <end position="348"/>
    </location>
</feature>
<accession>A0AAD5KNB1</accession>
<keyword evidence="2" id="KW-0813">Transport</keyword>
<evidence type="ECO:0000313" key="10">
    <source>
        <dbReference type="Proteomes" id="UP001209540"/>
    </source>
</evidence>